<protein>
    <recommendedName>
        <fullName evidence="1">F-box domain-containing protein</fullName>
    </recommendedName>
</protein>
<dbReference type="Pfam" id="PF12937">
    <property type="entry name" value="F-box-like"/>
    <property type="match status" value="1"/>
</dbReference>
<organism evidence="2 3">
    <name type="scientific">Ephemerocybe angulata</name>
    <dbReference type="NCBI Taxonomy" id="980116"/>
    <lineage>
        <taxon>Eukaryota</taxon>
        <taxon>Fungi</taxon>
        <taxon>Dikarya</taxon>
        <taxon>Basidiomycota</taxon>
        <taxon>Agaricomycotina</taxon>
        <taxon>Agaricomycetes</taxon>
        <taxon>Agaricomycetidae</taxon>
        <taxon>Agaricales</taxon>
        <taxon>Agaricineae</taxon>
        <taxon>Psathyrellaceae</taxon>
        <taxon>Ephemerocybe</taxon>
    </lineage>
</organism>
<dbReference type="AlphaFoldDB" id="A0A8H6ID52"/>
<dbReference type="OrthoDB" id="3365698at2759"/>
<dbReference type="Proteomes" id="UP000521943">
    <property type="component" value="Unassembled WGS sequence"/>
</dbReference>
<comment type="caution">
    <text evidence="2">The sequence shown here is derived from an EMBL/GenBank/DDBJ whole genome shotgun (WGS) entry which is preliminary data.</text>
</comment>
<evidence type="ECO:0000313" key="3">
    <source>
        <dbReference type="Proteomes" id="UP000521943"/>
    </source>
</evidence>
<dbReference type="EMBL" id="JACGCI010000006">
    <property type="protein sequence ID" value="KAF6763360.1"/>
    <property type="molecule type" value="Genomic_DNA"/>
</dbReference>
<dbReference type="SUPFAM" id="SSF52047">
    <property type="entry name" value="RNI-like"/>
    <property type="match status" value="1"/>
</dbReference>
<dbReference type="InterPro" id="IPR032675">
    <property type="entry name" value="LRR_dom_sf"/>
</dbReference>
<proteinExistence type="predicted"/>
<reference evidence="2 3" key="1">
    <citation type="submission" date="2020-07" db="EMBL/GenBank/DDBJ databases">
        <title>Comparative genomics of pyrophilous fungi reveals a link between fire events and developmental genes.</title>
        <authorList>
            <consortium name="DOE Joint Genome Institute"/>
            <person name="Steindorff A.S."/>
            <person name="Carver A."/>
            <person name="Calhoun S."/>
            <person name="Stillman K."/>
            <person name="Liu H."/>
            <person name="Lipzen A."/>
            <person name="Pangilinan J."/>
            <person name="Labutti K."/>
            <person name="Bruns T.D."/>
            <person name="Grigoriev I.V."/>
        </authorList>
    </citation>
    <scope>NUCLEOTIDE SEQUENCE [LARGE SCALE GENOMIC DNA]</scope>
    <source>
        <strain evidence="2 3">CBS 144469</strain>
    </source>
</reference>
<sequence>MVGGAAFDNSLLELLNTNGTITEGDEEDLRDAVDQLSAKINELWHRRLLCLAALSPWRRMPAEILMEIFGHVARECQSDSWDSRGRHLVWQVTALRRVCKRWNEIALLTPRLGRHVYVPVPVTQEAYERTLEWFDRAKTDPKTIIIQEGDKWTPCPAGDGGQCALGSPLLAKLFTEGPLLEHVSIRCRSSRCLVALFQAIAELKGTCNPRPWDALKSLRVQVVSQWTEVGLFNKNALAPSLFASLPPVTSLDLDLPICHYDSLSHDIDHDEDRLLNIPGPLLAGLTSLTLRCNWRGRKIWRVLQGCQKNLENLVLDFDTRDYDRPNWVGRMYIGSPLVFPKLRRLRFPRMHFASTSLIVLFKTPALEELYLELSDSGWKSADAEGDIPGAIIDALLDFFRWSKLNDAPGLQRLELSTSTIPSKLLHRLFSRLPGLRHLNLIKIPFDTNAFCDLMLQKPYALPELETFEITSPFMYDPEPKDDYSGLTRYFEARPNLRKDDGTPLQAVKTKMQLKYIEGEDW</sequence>
<keyword evidence="3" id="KW-1185">Reference proteome</keyword>
<name>A0A8H6ID52_9AGAR</name>
<evidence type="ECO:0000259" key="1">
    <source>
        <dbReference type="Pfam" id="PF12937"/>
    </source>
</evidence>
<gene>
    <name evidence="2" type="ORF">DFP72DRAFT_875420</name>
</gene>
<feature type="domain" description="F-box" evidence="1">
    <location>
        <begin position="57"/>
        <end position="116"/>
    </location>
</feature>
<accession>A0A8H6ID52</accession>
<dbReference type="InterPro" id="IPR001810">
    <property type="entry name" value="F-box_dom"/>
</dbReference>
<dbReference type="Gene3D" id="1.20.1280.50">
    <property type="match status" value="1"/>
</dbReference>
<dbReference type="Gene3D" id="3.80.10.10">
    <property type="entry name" value="Ribonuclease Inhibitor"/>
    <property type="match status" value="1"/>
</dbReference>
<evidence type="ECO:0000313" key="2">
    <source>
        <dbReference type="EMBL" id="KAF6763360.1"/>
    </source>
</evidence>